<evidence type="ECO:0008006" key="3">
    <source>
        <dbReference type="Google" id="ProtNLM"/>
    </source>
</evidence>
<evidence type="ECO:0000313" key="1">
    <source>
        <dbReference type="EMBL" id="TVU70023.1"/>
    </source>
</evidence>
<evidence type="ECO:0000313" key="2">
    <source>
        <dbReference type="Proteomes" id="UP000319941"/>
    </source>
</evidence>
<comment type="caution">
    <text evidence="1">The sequence shown here is derived from an EMBL/GenBank/DDBJ whole genome shotgun (WGS) entry which is preliminary data.</text>
</comment>
<accession>A0A558HLM2</accession>
<gene>
    <name evidence="1" type="ORF">FQP86_09390</name>
</gene>
<sequence length="232" mass="25974">MKIITIGKRRHRGRQAMKDSDSDIAVITQFSSSFPNQSDRKTVSFFGRSHPLYKDVLKMRDEHHGAAKAYVMKHKNHDDVIDSNSQHICLVDTQRDALMGCIRVTPGGLESRTLFDQNDKVSIPEGAIYEFSRLVTDPSAKRFAHGNLLMAAAARHVKANKGDGILALCKRSNMKIFKRFGLLPIHESTLQTEENMGELYMVYASMESIMKTSQKRVSTTPVPSPLPTPSVV</sequence>
<proteinExistence type="predicted"/>
<reference evidence="1 2" key="1">
    <citation type="submission" date="2019-07" db="EMBL/GenBank/DDBJ databases">
        <title>Diversity of Bacteria from Kongsfjorden, Arctic.</title>
        <authorList>
            <person name="Yu Y."/>
        </authorList>
    </citation>
    <scope>NUCLEOTIDE SEQUENCE [LARGE SCALE GENOMIC DNA]</scope>
    <source>
        <strain evidence="1 2">SM1923</strain>
    </source>
</reference>
<dbReference type="RefSeq" id="WP_144727517.1">
    <property type="nucleotide sequence ID" value="NZ_CAWOWR010000116.1"/>
</dbReference>
<dbReference type="OrthoDB" id="6184132at2"/>
<dbReference type="EMBL" id="VNFH01000006">
    <property type="protein sequence ID" value="TVU70023.1"/>
    <property type="molecule type" value="Genomic_DNA"/>
</dbReference>
<name>A0A558HLM2_9GAMM</name>
<dbReference type="AlphaFoldDB" id="A0A558HLM2"/>
<dbReference type="SUPFAM" id="SSF55729">
    <property type="entry name" value="Acyl-CoA N-acyltransferases (Nat)"/>
    <property type="match status" value="1"/>
</dbReference>
<protein>
    <recommendedName>
        <fullName evidence="3">GNAT family N-acetyltransferase</fullName>
    </recommendedName>
</protein>
<organism evidence="1 2">
    <name type="scientific">Cobetia crustatorum</name>
    <dbReference type="NCBI Taxonomy" id="553385"/>
    <lineage>
        <taxon>Bacteria</taxon>
        <taxon>Pseudomonadati</taxon>
        <taxon>Pseudomonadota</taxon>
        <taxon>Gammaproteobacteria</taxon>
        <taxon>Oceanospirillales</taxon>
        <taxon>Halomonadaceae</taxon>
        <taxon>Cobetia</taxon>
    </lineage>
</organism>
<dbReference type="InterPro" id="IPR016181">
    <property type="entry name" value="Acyl_CoA_acyltransferase"/>
</dbReference>
<keyword evidence="2" id="KW-1185">Reference proteome</keyword>
<dbReference type="Gene3D" id="3.40.630.30">
    <property type="match status" value="1"/>
</dbReference>
<dbReference type="Proteomes" id="UP000319941">
    <property type="component" value="Unassembled WGS sequence"/>
</dbReference>